<feature type="region of interest" description="Disordered" evidence="1">
    <location>
        <begin position="80"/>
        <end position="99"/>
    </location>
</feature>
<name>A0A9P7FZW4_9AGAR</name>
<organism evidence="2 3">
    <name type="scientific">Asterophora parasitica</name>
    <dbReference type="NCBI Taxonomy" id="117018"/>
    <lineage>
        <taxon>Eukaryota</taxon>
        <taxon>Fungi</taxon>
        <taxon>Dikarya</taxon>
        <taxon>Basidiomycota</taxon>
        <taxon>Agaricomycotina</taxon>
        <taxon>Agaricomycetes</taxon>
        <taxon>Agaricomycetidae</taxon>
        <taxon>Agaricales</taxon>
        <taxon>Tricholomatineae</taxon>
        <taxon>Lyophyllaceae</taxon>
        <taxon>Asterophora</taxon>
    </lineage>
</organism>
<protein>
    <submittedName>
        <fullName evidence="2">Uncharacterized protein</fullName>
    </submittedName>
</protein>
<accession>A0A9P7FZW4</accession>
<evidence type="ECO:0000313" key="3">
    <source>
        <dbReference type="Proteomes" id="UP000775547"/>
    </source>
</evidence>
<evidence type="ECO:0000256" key="1">
    <source>
        <dbReference type="SAM" id="MobiDB-lite"/>
    </source>
</evidence>
<comment type="caution">
    <text evidence="2">The sequence shown here is derived from an EMBL/GenBank/DDBJ whole genome shotgun (WGS) entry which is preliminary data.</text>
</comment>
<dbReference type="EMBL" id="JABCKV010000387">
    <property type="protein sequence ID" value="KAG5641108.1"/>
    <property type="molecule type" value="Genomic_DNA"/>
</dbReference>
<dbReference type="Proteomes" id="UP000775547">
    <property type="component" value="Unassembled WGS sequence"/>
</dbReference>
<proteinExistence type="predicted"/>
<evidence type="ECO:0000313" key="2">
    <source>
        <dbReference type="EMBL" id="KAG5641108.1"/>
    </source>
</evidence>
<keyword evidence="3" id="KW-1185">Reference proteome</keyword>
<feature type="compositionally biased region" description="Pro residues" evidence="1">
    <location>
        <begin position="86"/>
        <end position="95"/>
    </location>
</feature>
<reference evidence="2" key="1">
    <citation type="submission" date="2020-07" db="EMBL/GenBank/DDBJ databases">
        <authorList>
            <person name="Nieuwenhuis M."/>
            <person name="Van De Peppel L.J.J."/>
        </authorList>
    </citation>
    <scope>NUCLEOTIDE SEQUENCE</scope>
    <source>
        <strain evidence="2">AP01</strain>
        <tissue evidence="2">Mycelium</tissue>
    </source>
</reference>
<sequence length="432" mass="46234">MHTADELRRLDDAIWEEEVDVVQRVSEWLDQTGWLVTFAPRWHHVDGCMWLHIEAKNGFAQSGELSLPAIDISKLAPAASATPMPLSRPPTPPEVTPTAMEVGSSEERHNNGSGVVALAARVQDEDVEMMGPGPAGEIGGVVPGVEGGAIALGMDSGMTDADWGLAGNTGTMAESAAMETLQMLPSSWQELARMDARVKAAGNMVASSSESGHQPQTLVGVVIDQKHTMTHKIGETGVGPAADKYHQMNAFGVDRKSTGEVEAKVVSPATKAKGHACRPKVATRKVLSNAVVEDSESDRGVELVLGPSKVADMVDLAASSFLAPNREKDVLQATSALSCQAANAHGDLWALKALYATLRLWEKEALTHVREMEAVLGQFTDLVESERDEGMSRRGGPSAMVGKGKAWAETEELSEEEEMASRDEEYDMELGE</sequence>
<feature type="region of interest" description="Disordered" evidence="1">
    <location>
        <begin position="386"/>
        <end position="432"/>
    </location>
</feature>
<feature type="compositionally biased region" description="Acidic residues" evidence="1">
    <location>
        <begin position="409"/>
        <end position="432"/>
    </location>
</feature>
<reference evidence="2" key="2">
    <citation type="submission" date="2021-10" db="EMBL/GenBank/DDBJ databases">
        <title>Phylogenomics reveals ancestral predisposition of the termite-cultivated fungus Termitomyces towards a domesticated lifestyle.</title>
        <authorList>
            <person name="Auxier B."/>
            <person name="Grum-Grzhimaylo A."/>
            <person name="Cardenas M.E."/>
            <person name="Lodge J.D."/>
            <person name="Laessoe T."/>
            <person name="Pedersen O."/>
            <person name="Smith M.E."/>
            <person name="Kuyper T.W."/>
            <person name="Franco-Molano E.A."/>
            <person name="Baroni T.J."/>
            <person name="Aanen D.K."/>
        </authorList>
    </citation>
    <scope>NUCLEOTIDE SEQUENCE</scope>
    <source>
        <strain evidence="2">AP01</strain>
        <tissue evidence="2">Mycelium</tissue>
    </source>
</reference>
<gene>
    <name evidence="2" type="ORF">DXG03_005984</name>
</gene>
<dbReference type="AlphaFoldDB" id="A0A9P7FZW4"/>